<keyword evidence="2" id="KW-0548">Nucleotidyltransferase</keyword>
<dbReference type="EMBL" id="BPLQ01007220">
    <property type="protein sequence ID" value="GIY28799.1"/>
    <property type="molecule type" value="Genomic_DNA"/>
</dbReference>
<evidence type="ECO:0000313" key="3">
    <source>
        <dbReference type="Proteomes" id="UP001054837"/>
    </source>
</evidence>
<dbReference type="AlphaFoldDB" id="A0AAV4S610"/>
<dbReference type="GO" id="GO:0003964">
    <property type="term" value="F:RNA-directed DNA polymerase activity"/>
    <property type="evidence" value="ECO:0007669"/>
    <property type="project" value="UniProtKB-KW"/>
</dbReference>
<feature type="compositionally biased region" description="Low complexity" evidence="1">
    <location>
        <begin position="1"/>
        <end position="19"/>
    </location>
</feature>
<name>A0AAV4S610_9ARAC</name>
<accession>A0AAV4S610</accession>
<organism evidence="2 3">
    <name type="scientific">Caerostris darwini</name>
    <dbReference type="NCBI Taxonomy" id="1538125"/>
    <lineage>
        <taxon>Eukaryota</taxon>
        <taxon>Metazoa</taxon>
        <taxon>Ecdysozoa</taxon>
        <taxon>Arthropoda</taxon>
        <taxon>Chelicerata</taxon>
        <taxon>Arachnida</taxon>
        <taxon>Araneae</taxon>
        <taxon>Araneomorphae</taxon>
        <taxon>Entelegynae</taxon>
        <taxon>Araneoidea</taxon>
        <taxon>Araneidae</taxon>
        <taxon>Caerostris</taxon>
    </lineage>
</organism>
<keyword evidence="2" id="KW-0808">Transferase</keyword>
<evidence type="ECO:0000256" key="1">
    <source>
        <dbReference type="SAM" id="MobiDB-lite"/>
    </source>
</evidence>
<reference evidence="2 3" key="1">
    <citation type="submission" date="2021-06" db="EMBL/GenBank/DDBJ databases">
        <title>Caerostris darwini draft genome.</title>
        <authorList>
            <person name="Kono N."/>
            <person name="Arakawa K."/>
        </authorList>
    </citation>
    <scope>NUCLEOTIDE SEQUENCE [LARGE SCALE GENOMIC DNA]</scope>
</reference>
<feature type="compositionally biased region" description="Basic and acidic residues" evidence="1">
    <location>
        <begin position="30"/>
        <end position="49"/>
    </location>
</feature>
<dbReference type="Proteomes" id="UP001054837">
    <property type="component" value="Unassembled WGS sequence"/>
</dbReference>
<comment type="caution">
    <text evidence="2">The sequence shown here is derived from an EMBL/GenBank/DDBJ whole genome shotgun (WGS) entry which is preliminary data.</text>
</comment>
<feature type="region of interest" description="Disordered" evidence="1">
    <location>
        <begin position="1"/>
        <end position="58"/>
    </location>
</feature>
<keyword evidence="3" id="KW-1185">Reference proteome</keyword>
<evidence type="ECO:0000313" key="2">
    <source>
        <dbReference type="EMBL" id="GIY28799.1"/>
    </source>
</evidence>
<gene>
    <name evidence="2" type="primary">TY3B-I_815</name>
    <name evidence="2" type="ORF">CDAR_529631</name>
</gene>
<proteinExistence type="predicted"/>
<protein>
    <submittedName>
        <fullName evidence="2">Reverse transcriptase</fullName>
    </submittedName>
</protein>
<sequence>MKELNRNLNNTLNKATNKNPFHMLHGYSPRFKDEILGKQADESAEKLSDPAETQTSTRELIENVQKKDAYNKKKCGTTTYKSGQAVVRKRTPIPTGQPIKTEPKYRGPFITDVLPGDTYRVTQLGEKSKEHSYSTSCKKAWPN</sequence>
<keyword evidence="2" id="KW-0695">RNA-directed DNA polymerase</keyword>